<dbReference type="CDD" id="cd05471">
    <property type="entry name" value="pepsin_like"/>
    <property type="match status" value="1"/>
</dbReference>
<dbReference type="EnsemblProtists" id="EKX52294">
    <property type="protein sequence ID" value="EKX52294"/>
    <property type="gene ID" value="GUITHDRAFT_161360"/>
</dbReference>
<evidence type="ECO:0000256" key="2">
    <source>
        <dbReference type="SAM" id="Phobius"/>
    </source>
</evidence>
<dbReference type="InterPro" id="IPR021109">
    <property type="entry name" value="Peptidase_aspartic_dom_sf"/>
</dbReference>
<dbReference type="PROSITE" id="PS51257">
    <property type="entry name" value="PROKAR_LIPOPROTEIN"/>
    <property type="match status" value="1"/>
</dbReference>
<evidence type="ECO:0000256" key="1">
    <source>
        <dbReference type="ARBA" id="ARBA00007447"/>
    </source>
</evidence>
<dbReference type="KEGG" id="gtt:GUITHDRAFT_161360"/>
<reference evidence="5 7" key="1">
    <citation type="journal article" date="2012" name="Nature">
        <title>Algal genomes reveal evolutionary mosaicism and the fate of nucleomorphs.</title>
        <authorList>
            <consortium name="DOE Joint Genome Institute"/>
            <person name="Curtis B.A."/>
            <person name="Tanifuji G."/>
            <person name="Burki F."/>
            <person name="Gruber A."/>
            <person name="Irimia M."/>
            <person name="Maruyama S."/>
            <person name="Arias M.C."/>
            <person name="Ball S.G."/>
            <person name="Gile G.H."/>
            <person name="Hirakawa Y."/>
            <person name="Hopkins J.F."/>
            <person name="Kuo A."/>
            <person name="Rensing S.A."/>
            <person name="Schmutz J."/>
            <person name="Symeonidi A."/>
            <person name="Elias M."/>
            <person name="Eveleigh R.J."/>
            <person name="Herman E.K."/>
            <person name="Klute M.J."/>
            <person name="Nakayama T."/>
            <person name="Obornik M."/>
            <person name="Reyes-Prieto A."/>
            <person name="Armbrust E.V."/>
            <person name="Aves S.J."/>
            <person name="Beiko R.G."/>
            <person name="Coutinho P."/>
            <person name="Dacks J.B."/>
            <person name="Durnford D.G."/>
            <person name="Fast N.M."/>
            <person name="Green B.R."/>
            <person name="Grisdale C.J."/>
            <person name="Hempel F."/>
            <person name="Henrissat B."/>
            <person name="Hoppner M.P."/>
            <person name="Ishida K."/>
            <person name="Kim E."/>
            <person name="Koreny L."/>
            <person name="Kroth P.G."/>
            <person name="Liu Y."/>
            <person name="Malik S.B."/>
            <person name="Maier U.G."/>
            <person name="McRose D."/>
            <person name="Mock T."/>
            <person name="Neilson J.A."/>
            <person name="Onodera N.T."/>
            <person name="Poole A.M."/>
            <person name="Pritham E.J."/>
            <person name="Richards T.A."/>
            <person name="Rocap G."/>
            <person name="Roy S.W."/>
            <person name="Sarai C."/>
            <person name="Schaack S."/>
            <person name="Shirato S."/>
            <person name="Slamovits C.H."/>
            <person name="Spencer D.F."/>
            <person name="Suzuki S."/>
            <person name="Worden A.Z."/>
            <person name="Zauner S."/>
            <person name="Barry K."/>
            <person name="Bell C."/>
            <person name="Bharti A.K."/>
            <person name="Crow J.A."/>
            <person name="Grimwood J."/>
            <person name="Kramer R."/>
            <person name="Lindquist E."/>
            <person name="Lucas S."/>
            <person name="Salamov A."/>
            <person name="McFadden G.I."/>
            <person name="Lane C.E."/>
            <person name="Keeling P.J."/>
            <person name="Gray M.W."/>
            <person name="Grigoriev I.V."/>
            <person name="Archibald J.M."/>
        </authorList>
    </citation>
    <scope>NUCLEOTIDE SEQUENCE</scope>
    <source>
        <strain evidence="5 7">CCMP2712</strain>
    </source>
</reference>
<feature type="domain" description="Peptidase A1" evidence="4">
    <location>
        <begin position="458"/>
        <end position="568"/>
    </location>
</feature>
<evidence type="ECO:0000313" key="5">
    <source>
        <dbReference type="EMBL" id="EKX52294.1"/>
    </source>
</evidence>
<keyword evidence="2" id="KW-1133">Transmembrane helix</keyword>
<reference evidence="7" key="2">
    <citation type="submission" date="2012-11" db="EMBL/GenBank/DDBJ databases">
        <authorList>
            <person name="Kuo A."/>
            <person name="Curtis B.A."/>
            <person name="Tanifuji G."/>
            <person name="Burki F."/>
            <person name="Gruber A."/>
            <person name="Irimia M."/>
            <person name="Maruyama S."/>
            <person name="Arias M.C."/>
            <person name="Ball S.G."/>
            <person name="Gile G.H."/>
            <person name="Hirakawa Y."/>
            <person name="Hopkins J.F."/>
            <person name="Rensing S.A."/>
            <person name="Schmutz J."/>
            <person name="Symeonidi A."/>
            <person name="Elias M."/>
            <person name="Eveleigh R.J."/>
            <person name="Herman E.K."/>
            <person name="Klute M.J."/>
            <person name="Nakayama T."/>
            <person name="Obornik M."/>
            <person name="Reyes-Prieto A."/>
            <person name="Armbrust E.V."/>
            <person name="Aves S.J."/>
            <person name="Beiko R.G."/>
            <person name="Coutinho P."/>
            <person name="Dacks J.B."/>
            <person name="Durnford D.G."/>
            <person name="Fast N.M."/>
            <person name="Green B.R."/>
            <person name="Grisdale C."/>
            <person name="Hempe F."/>
            <person name="Henrissat B."/>
            <person name="Hoppner M.P."/>
            <person name="Ishida K.-I."/>
            <person name="Kim E."/>
            <person name="Koreny L."/>
            <person name="Kroth P.G."/>
            <person name="Liu Y."/>
            <person name="Malik S.-B."/>
            <person name="Maier U.G."/>
            <person name="McRose D."/>
            <person name="Mock T."/>
            <person name="Neilson J.A."/>
            <person name="Onodera N.T."/>
            <person name="Poole A.M."/>
            <person name="Pritham E.J."/>
            <person name="Richards T.A."/>
            <person name="Rocap G."/>
            <person name="Roy S.W."/>
            <person name="Sarai C."/>
            <person name="Schaack S."/>
            <person name="Shirato S."/>
            <person name="Slamovits C.H."/>
            <person name="Spencer D.F."/>
            <person name="Suzuki S."/>
            <person name="Worden A.Z."/>
            <person name="Zauner S."/>
            <person name="Barry K."/>
            <person name="Bell C."/>
            <person name="Bharti A.K."/>
            <person name="Crow J.A."/>
            <person name="Grimwood J."/>
            <person name="Kramer R."/>
            <person name="Lindquist E."/>
            <person name="Lucas S."/>
            <person name="Salamov A."/>
            <person name="McFadden G.I."/>
            <person name="Lane C.E."/>
            <person name="Keeling P.J."/>
            <person name="Gray M.W."/>
            <person name="Grigoriev I.V."/>
            <person name="Archibald J.M."/>
        </authorList>
    </citation>
    <scope>NUCLEOTIDE SEQUENCE</scope>
    <source>
        <strain evidence="7">CCMP2712</strain>
    </source>
</reference>
<organism evidence="5">
    <name type="scientific">Guillardia theta (strain CCMP2712)</name>
    <name type="common">Cryptophyte</name>
    <dbReference type="NCBI Taxonomy" id="905079"/>
    <lineage>
        <taxon>Eukaryota</taxon>
        <taxon>Cryptophyceae</taxon>
        <taxon>Pyrenomonadales</taxon>
        <taxon>Geminigeraceae</taxon>
        <taxon>Guillardia</taxon>
    </lineage>
</organism>
<feature type="signal peptide" evidence="3">
    <location>
        <begin position="1"/>
        <end position="22"/>
    </location>
</feature>
<evidence type="ECO:0000313" key="7">
    <source>
        <dbReference type="Proteomes" id="UP000011087"/>
    </source>
</evidence>
<dbReference type="Gene3D" id="2.40.70.10">
    <property type="entry name" value="Acid Proteases"/>
    <property type="match status" value="3"/>
</dbReference>
<gene>
    <name evidence="5" type="ORF">GUITHDRAFT_161360</name>
</gene>
<keyword evidence="7" id="KW-1185">Reference proteome</keyword>
<reference evidence="6" key="3">
    <citation type="submission" date="2016-03" db="UniProtKB">
        <authorList>
            <consortium name="EnsemblProtists"/>
        </authorList>
    </citation>
    <scope>IDENTIFICATION</scope>
</reference>
<accession>L1JVH4</accession>
<dbReference type="GO" id="GO:0006508">
    <property type="term" value="P:proteolysis"/>
    <property type="evidence" value="ECO:0007669"/>
    <property type="project" value="InterPro"/>
</dbReference>
<feature type="transmembrane region" description="Helical" evidence="2">
    <location>
        <begin position="530"/>
        <end position="549"/>
    </location>
</feature>
<feature type="chain" id="PRO_5008771969" description="Peptidase A1 domain-containing protein" evidence="3">
    <location>
        <begin position="23"/>
        <end position="568"/>
    </location>
</feature>
<dbReference type="InterPro" id="IPR033121">
    <property type="entry name" value="PEPTIDASE_A1"/>
</dbReference>
<dbReference type="InterPro" id="IPR001461">
    <property type="entry name" value="Aspartic_peptidase_A1"/>
</dbReference>
<protein>
    <recommendedName>
        <fullName evidence="4">Peptidase A1 domain-containing protein</fullName>
    </recommendedName>
</protein>
<dbReference type="Proteomes" id="UP000011087">
    <property type="component" value="Unassembled WGS sequence"/>
</dbReference>
<evidence type="ECO:0000259" key="4">
    <source>
        <dbReference type="PROSITE" id="PS51767"/>
    </source>
</evidence>
<proteinExistence type="inferred from homology"/>
<dbReference type="EMBL" id="JH992973">
    <property type="protein sequence ID" value="EKX52294.1"/>
    <property type="molecule type" value="Genomic_DNA"/>
</dbReference>
<dbReference type="HOGENOM" id="CLU_480184_0_0_1"/>
<dbReference type="PROSITE" id="PS51767">
    <property type="entry name" value="PEPTIDASE_A1"/>
    <property type="match status" value="2"/>
</dbReference>
<comment type="similarity">
    <text evidence="1">Belongs to the peptidase A1 family.</text>
</comment>
<dbReference type="PaxDb" id="55529-EKX52294"/>
<dbReference type="AlphaFoldDB" id="L1JVH4"/>
<keyword evidence="2" id="KW-0812">Transmembrane</keyword>
<evidence type="ECO:0000256" key="3">
    <source>
        <dbReference type="SAM" id="SignalP"/>
    </source>
</evidence>
<dbReference type="PANTHER" id="PTHR47966">
    <property type="entry name" value="BETA-SITE APP-CLEAVING ENZYME, ISOFORM A-RELATED"/>
    <property type="match status" value="1"/>
</dbReference>
<keyword evidence="3" id="KW-0732">Signal</keyword>
<evidence type="ECO:0000313" key="6">
    <source>
        <dbReference type="EnsemblProtists" id="EKX52294"/>
    </source>
</evidence>
<keyword evidence="2" id="KW-0472">Membrane</keyword>
<dbReference type="GeneID" id="17308714"/>
<feature type="domain" description="Peptidase A1" evidence="4">
    <location>
        <begin position="63"/>
        <end position="397"/>
    </location>
</feature>
<dbReference type="OrthoDB" id="771136at2759"/>
<dbReference type="PANTHER" id="PTHR47966:SF51">
    <property type="entry name" value="BETA-SITE APP-CLEAVING ENZYME, ISOFORM A-RELATED"/>
    <property type="match status" value="1"/>
</dbReference>
<dbReference type="RefSeq" id="XP_005839274.1">
    <property type="nucleotide sequence ID" value="XM_005839217.1"/>
</dbReference>
<dbReference type="InterPro" id="IPR034164">
    <property type="entry name" value="Pepsin-like_dom"/>
</dbReference>
<dbReference type="Pfam" id="PF00026">
    <property type="entry name" value="Asp"/>
    <property type="match status" value="2"/>
</dbReference>
<sequence>MVGGSRSMVLMVVMMLVASASCVSIHKIGTVKETGTVKESDKVARGDVNEYFAEETNKEIVKTMEDFKAGHDWDVGSLPCETGPVHFQLACKSVSFARRNRGRTVPFRVKNGQVKKDSQLFSEKFRPEESRHFNVAASSSFQAQTSMTFDLHYADGSHLRGFGGKDVVQLGDYDANAPFGVITDCNSPDFNGVDGILGFGLPRANNNMPYPILFSITEQNTDLLRKFTFFSTDDAAEVQLGGYDPSSTAGTMWYVPAMAKDDFIVGTTSLKFGDNLNSAVELLKFKSTAQQKVGMPSILDSGTSCLVIPGDRGGGVLTNIPWDDFAKNWKRGRSFWLEIGQKTWEIPFSSWYLADTEQTCVQPSPEGMQGLLIGDVFFREYIVEFDMTESRPILGIAPLNKHYSLVNKNTLESLEVDVAPKSKLSLIKGAQVMYPAEHEAKLANVDRIPIENSMGTQYFMDLKIGTPKQTFTVIFDTGSTVFGVFTWKNNLPKDIKDKLPSYYFSQNLYGLEQVKVSSSSNYSSIFSVKGVFILACVNIALLASINVLLRRHRRRSYQATASETSPLI</sequence>
<dbReference type="PRINTS" id="PR00792">
    <property type="entry name" value="PEPSIN"/>
</dbReference>
<dbReference type="SUPFAM" id="SSF50630">
    <property type="entry name" value="Acid proteases"/>
    <property type="match status" value="2"/>
</dbReference>
<dbReference type="GO" id="GO:0004190">
    <property type="term" value="F:aspartic-type endopeptidase activity"/>
    <property type="evidence" value="ECO:0007669"/>
    <property type="project" value="InterPro"/>
</dbReference>
<name>L1JVH4_GUITC</name>